<dbReference type="EMBL" id="CACRUE010000024">
    <property type="protein sequence ID" value="VYU03869.1"/>
    <property type="molecule type" value="Genomic_DNA"/>
</dbReference>
<evidence type="ECO:0000313" key="4">
    <source>
        <dbReference type="Proteomes" id="UP001299409"/>
    </source>
</evidence>
<proteinExistence type="predicted"/>
<accession>A0A6N3BMV0</accession>
<dbReference type="EMBL" id="JAJBMB010000001">
    <property type="protein sequence ID" value="MCB5444588.1"/>
    <property type="molecule type" value="Genomic_DNA"/>
</dbReference>
<keyword evidence="4" id="KW-1185">Reference proteome</keyword>
<reference evidence="3" key="1">
    <citation type="submission" date="2019-11" db="EMBL/GenBank/DDBJ databases">
        <authorList>
            <person name="Feng L."/>
        </authorList>
    </citation>
    <scope>NUCLEOTIDE SEQUENCE</scope>
    <source>
        <strain evidence="3">IbartlettiiLFYP30</strain>
    </source>
</reference>
<dbReference type="AlphaFoldDB" id="A0A6N3BMV0"/>
<organism evidence="3">
    <name type="scientific">Intestinibacter bartlettii</name>
    <dbReference type="NCBI Taxonomy" id="261299"/>
    <lineage>
        <taxon>Bacteria</taxon>
        <taxon>Bacillati</taxon>
        <taxon>Bacillota</taxon>
        <taxon>Clostridia</taxon>
        <taxon>Peptostreptococcales</taxon>
        <taxon>Peptostreptococcaceae</taxon>
        <taxon>Intestinibacter</taxon>
    </lineage>
</organism>
<dbReference type="SUPFAM" id="SSF52266">
    <property type="entry name" value="SGNH hydrolase"/>
    <property type="match status" value="1"/>
</dbReference>
<evidence type="ECO:0000313" key="3">
    <source>
        <dbReference type="EMBL" id="VYU03869.1"/>
    </source>
</evidence>
<evidence type="ECO:0000259" key="1">
    <source>
        <dbReference type="Pfam" id="PF13472"/>
    </source>
</evidence>
<protein>
    <submittedName>
        <fullName evidence="2">GDSL-type esterase/lipase family protein</fullName>
    </submittedName>
</protein>
<dbReference type="InterPro" id="IPR013830">
    <property type="entry name" value="SGNH_hydro"/>
</dbReference>
<sequence length="182" mass="19970">MNSSSQSTNYKSKFESSVIVGDSRAEGIYGYGVLSQSSVVAKKGRNLVTAMKNGDIDTAIGMYPKNIFLTYGINDIEAYQNSDTFIKLYGEVVDKIQSKLPNTNIYICSILPVTSSAISKQPKFNNISSWNQDIKNLCNKKGVTYIDANSVLANGGYEPDGIHFGVKGIKKWLDLFIQSANL</sequence>
<evidence type="ECO:0000313" key="2">
    <source>
        <dbReference type="EMBL" id="MCB5444588.1"/>
    </source>
</evidence>
<dbReference type="RefSeq" id="WP_024037414.1">
    <property type="nucleotide sequence ID" value="NZ_BAABYO010000001.1"/>
</dbReference>
<reference evidence="2 4" key="2">
    <citation type="submission" date="2021-10" db="EMBL/GenBank/DDBJ databases">
        <title>Collection of gut derived symbiotic bacterial strains cultured from healthy donors.</title>
        <authorList>
            <person name="Lin H."/>
            <person name="Littmann E."/>
            <person name="Claire K."/>
            <person name="Pamer E."/>
        </authorList>
    </citation>
    <scope>NUCLEOTIDE SEQUENCE [LARGE SCALE GENOMIC DNA]</scope>
    <source>
        <strain evidence="2 4">MSK.17.68</strain>
    </source>
</reference>
<feature type="domain" description="SGNH hydrolase-type esterase" evidence="1">
    <location>
        <begin position="50"/>
        <end position="168"/>
    </location>
</feature>
<dbReference type="InterPro" id="IPR036514">
    <property type="entry name" value="SGNH_hydro_sf"/>
</dbReference>
<name>A0A6N3BMV0_9FIRM</name>
<dbReference type="Proteomes" id="UP001299409">
    <property type="component" value="Unassembled WGS sequence"/>
</dbReference>
<gene>
    <name evidence="3" type="ORF">IBLFYP30_01584</name>
    <name evidence="2" type="ORF">LIP50_00065</name>
</gene>
<dbReference type="Pfam" id="PF13472">
    <property type="entry name" value="Lipase_GDSL_2"/>
    <property type="match status" value="1"/>
</dbReference>
<dbReference type="Gene3D" id="3.40.50.1110">
    <property type="entry name" value="SGNH hydrolase"/>
    <property type="match status" value="1"/>
</dbReference>